<reference evidence="10" key="1">
    <citation type="submission" date="2016-10" db="EMBL/GenBank/DDBJ databases">
        <authorList>
            <person name="Varghese N."/>
            <person name="Submissions S."/>
        </authorList>
    </citation>
    <scope>NUCLEOTIDE SEQUENCE [LARGE SCALE GENOMIC DNA]</scope>
    <source>
        <strain evidence="10">DSM 18887</strain>
    </source>
</reference>
<dbReference type="RefSeq" id="WP_091352960.1">
    <property type="nucleotide sequence ID" value="NZ_AP025284.1"/>
</dbReference>
<feature type="transmembrane region" description="Helical" evidence="8">
    <location>
        <begin position="96"/>
        <end position="119"/>
    </location>
</feature>
<comment type="similarity">
    <text evidence="2">Belongs to the auxin efflux carrier (TC 2.A.69) family.</text>
</comment>
<dbReference type="PANTHER" id="PTHR36838:SF3">
    <property type="entry name" value="TRANSPORTER AUXIN EFFLUX CARRIER EC FAMILY"/>
    <property type="match status" value="1"/>
</dbReference>
<evidence type="ECO:0000256" key="7">
    <source>
        <dbReference type="ARBA" id="ARBA00023136"/>
    </source>
</evidence>
<dbReference type="Gene3D" id="1.20.1530.20">
    <property type="match status" value="1"/>
</dbReference>
<name>A0A1H9D368_9GAMM</name>
<evidence type="ECO:0000313" key="9">
    <source>
        <dbReference type="EMBL" id="SEQ07283.1"/>
    </source>
</evidence>
<evidence type="ECO:0000313" key="10">
    <source>
        <dbReference type="Proteomes" id="UP000198749"/>
    </source>
</evidence>
<dbReference type="PANTHER" id="PTHR36838">
    <property type="entry name" value="AUXIN EFFLUX CARRIER FAMILY PROTEIN"/>
    <property type="match status" value="1"/>
</dbReference>
<evidence type="ECO:0000256" key="4">
    <source>
        <dbReference type="ARBA" id="ARBA00022475"/>
    </source>
</evidence>
<feature type="transmembrane region" description="Helical" evidence="8">
    <location>
        <begin position="34"/>
        <end position="55"/>
    </location>
</feature>
<gene>
    <name evidence="9" type="ORF">SAMN03080615_00289</name>
</gene>
<comment type="subcellular location">
    <subcellularLocation>
        <location evidence="1">Cell membrane</location>
        <topology evidence="1">Multi-pass membrane protein</topology>
    </subcellularLocation>
</comment>
<dbReference type="InterPro" id="IPR038770">
    <property type="entry name" value="Na+/solute_symporter_sf"/>
</dbReference>
<evidence type="ECO:0008006" key="11">
    <source>
        <dbReference type="Google" id="ProtNLM"/>
    </source>
</evidence>
<feature type="transmembrane region" description="Helical" evidence="8">
    <location>
        <begin position="256"/>
        <end position="276"/>
    </location>
</feature>
<feature type="transmembrane region" description="Helical" evidence="8">
    <location>
        <begin position="6"/>
        <end position="22"/>
    </location>
</feature>
<protein>
    <recommendedName>
        <fullName evidence="11">AEC family transporter</fullName>
    </recommendedName>
</protein>
<evidence type="ECO:0000256" key="1">
    <source>
        <dbReference type="ARBA" id="ARBA00004651"/>
    </source>
</evidence>
<evidence type="ECO:0000256" key="6">
    <source>
        <dbReference type="ARBA" id="ARBA00022989"/>
    </source>
</evidence>
<dbReference type="AlphaFoldDB" id="A0A1H9D368"/>
<dbReference type="InterPro" id="IPR004776">
    <property type="entry name" value="Mem_transp_PIN-like"/>
</dbReference>
<keyword evidence="5 8" id="KW-0812">Transmembrane</keyword>
<keyword evidence="4" id="KW-1003">Cell membrane</keyword>
<keyword evidence="10" id="KW-1185">Reference proteome</keyword>
<feature type="transmembrane region" description="Helical" evidence="8">
    <location>
        <begin position="228"/>
        <end position="250"/>
    </location>
</feature>
<keyword evidence="6 8" id="KW-1133">Transmembrane helix</keyword>
<evidence type="ECO:0000256" key="2">
    <source>
        <dbReference type="ARBA" id="ARBA00010145"/>
    </source>
</evidence>
<sequence length="313" mass="33408">MHLLFDIVIPVFILMVLGWVSRRSGLLEESSAAALNRFVYFIAVPALMFTSTASVDIASVLQWNFIAVYLGGSVIAVGVAFLGWKKMQLSSPLDWTVVALNSAWANTVYMGVPIFYFIFGEQGTLPVIIATLSSNLIFILVLAVMSELQNSGGGVLGKLKTLLLQGLLKNPVMMAPLLGMLVSVSGITLPPMVLTPMQMLAPSAAPVALFALGISLSGLKVRGGRFELTWLTVVKLIIHPLATFGLALLFGLDPFWGASAVVLAGLPTGAMVFVLAQQYNTRIILSSATIMVTTLVSLITLAVLLPLMKQWGG</sequence>
<feature type="transmembrane region" description="Helical" evidence="8">
    <location>
        <begin position="61"/>
        <end position="84"/>
    </location>
</feature>
<evidence type="ECO:0000256" key="3">
    <source>
        <dbReference type="ARBA" id="ARBA00022448"/>
    </source>
</evidence>
<dbReference type="GO" id="GO:0055085">
    <property type="term" value="P:transmembrane transport"/>
    <property type="evidence" value="ECO:0007669"/>
    <property type="project" value="InterPro"/>
</dbReference>
<feature type="transmembrane region" description="Helical" evidence="8">
    <location>
        <begin position="125"/>
        <end position="146"/>
    </location>
</feature>
<dbReference type="EMBL" id="FOGB01000001">
    <property type="protein sequence ID" value="SEQ07283.1"/>
    <property type="molecule type" value="Genomic_DNA"/>
</dbReference>
<evidence type="ECO:0000256" key="8">
    <source>
        <dbReference type="SAM" id="Phobius"/>
    </source>
</evidence>
<proteinExistence type="inferred from homology"/>
<dbReference type="Pfam" id="PF03547">
    <property type="entry name" value="Mem_trans"/>
    <property type="match status" value="2"/>
</dbReference>
<keyword evidence="3" id="KW-0813">Transport</keyword>
<accession>A0A1H9D368</accession>
<feature type="transmembrane region" description="Helical" evidence="8">
    <location>
        <begin position="283"/>
        <end position="308"/>
    </location>
</feature>
<feature type="transmembrane region" description="Helical" evidence="8">
    <location>
        <begin position="199"/>
        <end position="216"/>
    </location>
</feature>
<dbReference type="OrthoDB" id="9810457at2"/>
<dbReference type="GO" id="GO:0005886">
    <property type="term" value="C:plasma membrane"/>
    <property type="evidence" value="ECO:0007669"/>
    <property type="project" value="UniProtKB-SubCell"/>
</dbReference>
<organism evidence="9 10">
    <name type="scientific">Amphritea atlantica</name>
    <dbReference type="NCBI Taxonomy" id="355243"/>
    <lineage>
        <taxon>Bacteria</taxon>
        <taxon>Pseudomonadati</taxon>
        <taxon>Pseudomonadota</taxon>
        <taxon>Gammaproteobacteria</taxon>
        <taxon>Oceanospirillales</taxon>
        <taxon>Oceanospirillaceae</taxon>
        <taxon>Amphritea</taxon>
    </lineage>
</organism>
<dbReference type="Proteomes" id="UP000198749">
    <property type="component" value="Unassembled WGS sequence"/>
</dbReference>
<dbReference type="STRING" id="355243.SAMN03080615_00289"/>
<keyword evidence="7 8" id="KW-0472">Membrane</keyword>
<evidence type="ECO:0000256" key="5">
    <source>
        <dbReference type="ARBA" id="ARBA00022692"/>
    </source>
</evidence>
<feature type="transmembrane region" description="Helical" evidence="8">
    <location>
        <begin position="167"/>
        <end position="187"/>
    </location>
</feature>